<feature type="compositionally biased region" description="Polar residues" evidence="1">
    <location>
        <begin position="150"/>
        <end position="162"/>
    </location>
</feature>
<gene>
    <name evidence="2" type="ORF">UCRPC4_g00912</name>
</gene>
<organism evidence="2 3">
    <name type="scientific">Phaeomoniella chlamydospora</name>
    <name type="common">Phaeoacremonium chlamydosporum</name>
    <dbReference type="NCBI Taxonomy" id="158046"/>
    <lineage>
        <taxon>Eukaryota</taxon>
        <taxon>Fungi</taxon>
        <taxon>Dikarya</taxon>
        <taxon>Ascomycota</taxon>
        <taxon>Pezizomycotina</taxon>
        <taxon>Eurotiomycetes</taxon>
        <taxon>Chaetothyriomycetidae</taxon>
        <taxon>Phaeomoniellales</taxon>
        <taxon>Phaeomoniellaceae</taxon>
        <taxon>Phaeomoniella</taxon>
    </lineage>
</organism>
<name>A0A0G2GWU2_PHACM</name>
<reference evidence="2 3" key="1">
    <citation type="submission" date="2015-05" db="EMBL/GenBank/DDBJ databases">
        <title>Distinctive expansion of gene families associated with plant cell wall degradation and secondary metabolism in the genomes of grapevine trunk pathogens.</title>
        <authorList>
            <person name="Lawrence D.P."/>
            <person name="Travadon R."/>
            <person name="Rolshausen P.E."/>
            <person name="Baumgartner K."/>
        </authorList>
    </citation>
    <scope>NUCLEOTIDE SEQUENCE [LARGE SCALE GENOMIC DNA]</scope>
    <source>
        <strain evidence="2">UCRPC4</strain>
    </source>
</reference>
<feature type="compositionally biased region" description="Pro residues" evidence="1">
    <location>
        <begin position="31"/>
        <end position="41"/>
    </location>
</feature>
<feature type="compositionally biased region" description="Polar residues" evidence="1">
    <location>
        <begin position="60"/>
        <end position="86"/>
    </location>
</feature>
<comment type="caution">
    <text evidence="2">The sequence shown here is derived from an EMBL/GenBank/DDBJ whole genome shotgun (WGS) entry which is preliminary data.</text>
</comment>
<evidence type="ECO:0000256" key="1">
    <source>
        <dbReference type="SAM" id="MobiDB-lite"/>
    </source>
</evidence>
<feature type="compositionally biased region" description="Acidic residues" evidence="1">
    <location>
        <begin position="43"/>
        <end position="52"/>
    </location>
</feature>
<dbReference type="AlphaFoldDB" id="A0A0G2GWU2"/>
<feature type="compositionally biased region" description="Acidic residues" evidence="1">
    <location>
        <begin position="101"/>
        <end position="113"/>
    </location>
</feature>
<feature type="region of interest" description="Disordered" evidence="1">
    <location>
        <begin position="135"/>
        <end position="162"/>
    </location>
</feature>
<sequence>MSPLRQRQRIASPVSPSPAVQAALAPSSPLLLPPPSSPPPVEIYEDEEAEEDVIARPDNGATQQSTQVLTQPFGQTDSNSQLPPSSETKEHFLQQSPLIDPPEELSDHDEENDPIVHSFGPFGANLLGSMQAFKTYDSPRSEPPAPRSPITSLKQSTASPTQSTIKADFTQIQSHIINQLAFSRLSSTPLSTIIANLPHGETYKRSDIKDLINETKCIGEIQREGKDAAGKPLESEYYYVADKDDDEMRKGAVVHDLGRTGLRNCRKQHKQYYWRKPKAK</sequence>
<reference evidence="2 3" key="2">
    <citation type="submission" date="2015-05" db="EMBL/GenBank/DDBJ databases">
        <authorList>
            <person name="Morales-Cruz A."/>
            <person name="Amrine K.C."/>
            <person name="Cantu D."/>
        </authorList>
    </citation>
    <scope>NUCLEOTIDE SEQUENCE [LARGE SCALE GENOMIC DNA]</scope>
    <source>
        <strain evidence="2">UCRPC4</strain>
    </source>
</reference>
<keyword evidence="3" id="KW-1185">Reference proteome</keyword>
<dbReference type="EMBL" id="LCWF01000022">
    <property type="protein sequence ID" value="KKY27678.1"/>
    <property type="molecule type" value="Genomic_DNA"/>
</dbReference>
<feature type="region of interest" description="Disordered" evidence="1">
    <location>
        <begin position="1"/>
        <end position="120"/>
    </location>
</feature>
<accession>A0A0G2GWU2</accession>
<dbReference type="Proteomes" id="UP000053317">
    <property type="component" value="Unassembled WGS sequence"/>
</dbReference>
<feature type="compositionally biased region" description="Low complexity" evidence="1">
    <location>
        <begin position="11"/>
        <end position="30"/>
    </location>
</feature>
<dbReference type="OrthoDB" id="5348546at2759"/>
<evidence type="ECO:0000313" key="3">
    <source>
        <dbReference type="Proteomes" id="UP000053317"/>
    </source>
</evidence>
<evidence type="ECO:0000313" key="2">
    <source>
        <dbReference type="EMBL" id="KKY27678.1"/>
    </source>
</evidence>
<proteinExistence type="predicted"/>
<protein>
    <submittedName>
        <fullName evidence="2">Putative transcription factor tos4</fullName>
    </submittedName>
</protein>